<protein>
    <submittedName>
        <fullName evidence="6">Glycoside hydrolase family 31 protein</fullName>
    </submittedName>
</protein>
<keyword evidence="2" id="KW-0326">Glycosidase</keyword>
<dbReference type="GO" id="GO:0005975">
    <property type="term" value="P:carbohydrate metabolic process"/>
    <property type="evidence" value="ECO:0007669"/>
    <property type="project" value="InterPro"/>
</dbReference>
<comment type="similarity">
    <text evidence="1 2">Belongs to the glycosyl hydrolase 31 family.</text>
</comment>
<dbReference type="RefSeq" id="WP_211937288.1">
    <property type="nucleotide sequence ID" value="NZ_CP073078.1"/>
</dbReference>
<dbReference type="InterPro" id="IPR000322">
    <property type="entry name" value="Glyco_hydro_31_TIM"/>
</dbReference>
<dbReference type="SUPFAM" id="SSF51011">
    <property type="entry name" value="Glycosyl hydrolase domain"/>
    <property type="match status" value="1"/>
</dbReference>
<dbReference type="GO" id="GO:0004553">
    <property type="term" value="F:hydrolase activity, hydrolyzing O-glycosyl compounds"/>
    <property type="evidence" value="ECO:0007669"/>
    <property type="project" value="InterPro"/>
</dbReference>
<dbReference type="GO" id="GO:0030246">
    <property type="term" value="F:carbohydrate binding"/>
    <property type="evidence" value="ECO:0007669"/>
    <property type="project" value="InterPro"/>
</dbReference>
<accession>A0A975FZK5</accession>
<evidence type="ECO:0000256" key="1">
    <source>
        <dbReference type="ARBA" id="ARBA00007806"/>
    </source>
</evidence>
<evidence type="ECO:0000259" key="3">
    <source>
        <dbReference type="Pfam" id="PF01055"/>
    </source>
</evidence>
<feature type="domain" description="Glycosyl hydrolase family 31 C-terminal" evidence="5">
    <location>
        <begin position="601"/>
        <end position="687"/>
    </location>
</feature>
<dbReference type="Gene3D" id="3.20.20.80">
    <property type="entry name" value="Glycosidases"/>
    <property type="match status" value="1"/>
</dbReference>
<gene>
    <name evidence="6" type="ORF">KCG34_19605</name>
</gene>
<dbReference type="CDD" id="cd14752">
    <property type="entry name" value="GH31_N"/>
    <property type="match status" value="1"/>
</dbReference>
<dbReference type="InterPro" id="IPR013780">
    <property type="entry name" value="Glyco_hydro_b"/>
</dbReference>
<dbReference type="KEGG" id="caul:KCG34_19605"/>
<dbReference type="Pfam" id="PF21365">
    <property type="entry name" value="Glyco_hydro_31_3rd"/>
    <property type="match status" value="1"/>
</dbReference>
<dbReference type="InterPro" id="IPR025887">
    <property type="entry name" value="Glyco_hydro_31_N_dom"/>
</dbReference>
<evidence type="ECO:0000259" key="4">
    <source>
        <dbReference type="Pfam" id="PF13802"/>
    </source>
</evidence>
<keyword evidence="2 6" id="KW-0378">Hydrolase</keyword>
<evidence type="ECO:0000313" key="6">
    <source>
        <dbReference type="EMBL" id="QUD87236.1"/>
    </source>
</evidence>
<dbReference type="AlphaFoldDB" id="A0A975FZK5"/>
<dbReference type="EMBL" id="CP073078">
    <property type="protein sequence ID" value="QUD87236.1"/>
    <property type="molecule type" value="Genomic_DNA"/>
</dbReference>
<dbReference type="Proteomes" id="UP000676409">
    <property type="component" value="Chromosome"/>
</dbReference>
<dbReference type="PANTHER" id="PTHR22762:SF165">
    <property type="entry name" value="PUTATIVE (AFU_ORTHOLOGUE AFUA_1G06560)-RELATED"/>
    <property type="match status" value="1"/>
</dbReference>
<dbReference type="Pfam" id="PF01055">
    <property type="entry name" value="Glyco_hydro_31_2nd"/>
    <property type="match status" value="1"/>
</dbReference>
<evidence type="ECO:0000256" key="2">
    <source>
        <dbReference type="RuleBase" id="RU361185"/>
    </source>
</evidence>
<dbReference type="CDD" id="cd06599">
    <property type="entry name" value="GH31_glycosidase_Aec37"/>
    <property type="match status" value="1"/>
</dbReference>
<dbReference type="SUPFAM" id="SSF74650">
    <property type="entry name" value="Galactose mutarotase-like"/>
    <property type="match status" value="1"/>
</dbReference>
<dbReference type="Gene3D" id="2.60.40.1760">
    <property type="entry name" value="glycosyl hydrolase (family 31)"/>
    <property type="match status" value="1"/>
</dbReference>
<dbReference type="Pfam" id="PF13802">
    <property type="entry name" value="Gal_mutarotas_2"/>
    <property type="match status" value="1"/>
</dbReference>
<evidence type="ECO:0000259" key="5">
    <source>
        <dbReference type="Pfam" id="PF21365"/>
    </source>
</evidence>
<name>A0A975FZK5_9CAUL</name>
<feature type="domain" description="Glycoside hydrolase family 31 TIM barrel" evidence="3">
    <location>
        <begin position="265"/>
        <end position="592"/>
    </location>
</feature>
<sequence length="779" mass="87811">MSSIAHPPIFALTDRAPGRLTLQSADGHIAHVFVLEHDILRVLALPEGRLDQPRTWAIAPGLDDVPAEGRDRFDLSGFSLPAFEVAESEGRLTLTTAKVRLTVRMTGLLCAWEIRRGGDWVLAARDRPTQAHNWGWWDEKVYHYLRREPGERYFGLGERSGKMDRSGRRLRLCNVDAMGYDARTSDPLYKHLPVYITARPEEQLAFGLLYDTLSDCTFDFGQERDNYHGLYRSFVADRGDLDYWFVAGPEVAQVVRHLTWLTGRPAFPPRWSLGYSGSTMAYTDAPDAQDQMARFLEKCAEHDILCESFHLSSGYTSIGHRRHVFHWNLDKFPDPEGFAKSYTDKGVRLVPNIKPCLLADNPRFAEAKAAGLLISEADGEPAWVQFWDGPGAYLDFTNPATAAWWRARVRESLLDKGLGSTWNDNNEFEIWSPKALAHGFGEARPARELKPLQTLLMMRASRDAQVEQSPDKRPYLVSRSGGLGMHRYVQTWSGDNHTSWETLRYNIKMGLGLALSGVSNIGHDVGGFSGPKPDAELFVRWVQFGIFMPRFSIHSWNDDQTANEPWMHPEVTETIAGLIKLRAWLTPYLYDLVWRYRQDFQPIVRPTFLDFPEDPNCWREGDDFLLGGSLLVAPVVEPGVSEREVYLPAGTSWYDLWTGKAFEGGQAVRRPADWARPIAFAAEGAVIPVNIAEQHFARPADERAVLVCPTLGEGAFSGCVFEDDGETAPVRDQSWSIDVACGERQIRVRLEVLAGSDPPKVILPQGERRPVQVEIIEKS</sequence>
<keyword evidence="7" id="KW-1185">Reference proteome</keyword>
<reference evidence="6" key="1">
    <citation type="submission" date="2021-04" db="EMBL/GenBank/DDBJ databases">
        <title>The complete genome sequence of Caulobacter sp. S6.</title>
        <authorList>
            <person name="Tang Y."/>
            <person name="Ouyang W."/>
            <person name="Liu Q."/>
            <person name="Huang B."/>
            <person name="Guo Z."/>
            <person name="Lei P."/>
        </authorList>
    </citation>
    <scope>NUCLEOTIDE SEQUENCE</scope>
    <source>
        <strain evidence="6">S6</strain>
    </source>
</reference>
<proteinExistence type="inferred from homology"/>
<organism evidence="6 7">
    <name type="scientific">Phenylobacterium montanum</name>
    <dbReference type="NCBI Taxonomy" id="2823693"/>
    <lineage>
        <taxon>Bacteria</taxon>
        <taxon>Pseudomonadati</taxon>
        <taxon>Pseudomonadota</taxon>
        <taxon>Alphaproteobacteria</taxon>
        <taxon>Caulobacterales</taxon>
        <taxon>Caulobacteraceae</taxon>
        <taxon>Phenylobacterium</taxon>
    </lineage>
</organism>
<dbReference type="Gene3D" id="2.60.40.1180">
    <property type="entry name" value="Golgi alpha-mannosidase II"/>
    <property type="match status" value="1"/>
</dbReference>
<dbReference type="InterPro" id="IPR048395">
    <property type="entry name" value="Glyco_hydro_31_C"/>
</dbReference>
<dbReference type="InterPro" id="IPR011013">
    <property type="entry name" value="Gal_mutarotase_sf_dom"/>
</dbReference>
<feature type="domain" description="Glycoside hydrolase family 31 N-terminal" evidence="4">
    <location>
        <begin position="31"/>
        <end position="219"/>
    </location>
</feature>
<dbReference type="SUPFAM" id="SSF51445">
    <property type="entry name" value="(Trans)glycosidases"/>
    <property type="match status" value="1"/>
</dbReference>
<dbReference type="PANTHER" id="PTHR22762">
    <property type="entry name" value="ALPHA-GLUCOSIDASE"/>
    <property type="match status" value="1"/>
</dbReference>
<dbReference type="InterPro" id="IPR017853">
    <property type="entry name" value="GH"/>
</dbReference>
<evidence type="ECO:0000313" key="7">
    <source>
        <dbReference type="Proteomes" id="UP000676409"/>
    </source>
</evidence>